<sequence>MPSDLTLFHSDGCHLCEQAEALLGQSGHAYRLAEICDRPEWVERYGVRIPVVRRGDGKELGWPFTLDQLMEFLKDAV</sequence>
<reference evidence="2" key="1">
    <citation type="journal article" date="2019" name="Int. J. Syst. Evol. Microbiol.">
        <title>The Global Catalogue of Microorganisms (GCM) 10K type strain sequencing project: providing services to taxonomists for standard genome sequencing and annotation.</title>
        <authorList>
            <consortium name="The Broad Institute Genomics Platform"/>
            <consortium name="The Broad Institute Genome Sequencing Center for Infectious Disease"/>
            <person name="Wu L."/>
            <person name="Ma J."/>
        </authorList>
    </citation>
    <scope>NUCLEOTIDE SEQUENCE [LARGE SCALE GENOMIC DNA]</scope>
    <source>
        <strain evidence="2">JCM 18720</strain>
    </source>
</reference>
<dbReference type="SUPFAM" id="SSF52833">
    <property type="entry name" value="Thioredoxin-like"/>
    <property type="match status" value="1"/>
</dbReference>
<name>A0ABP9RXK6_9GAMM</name>
<evidence type="ECO:0000313" key="1">
    <source>
        <dbReference type="EMBL" id="GAA5187889.1"/>
    </source>
</evidence>
<organism evidence="1 2">
    <name type="scientific">Ferrimonas gelatinilytica</name>
    <dbReference type="NCBI Taxonomy" id="1255257"/>
    <lineage>
        <taxon>Bacteria</taxon>
        <taxon>Pseudomonadati</taxon>
        <taxon>Pseudomonadota</taxon>
        <taxon>Gammaproteobacteria</taxon>
        <taxon>Alteromonadales</taxon>
        <taxon>Ferrimonadaceae</taxon>
        <taxon>Ferrimonas</taxon>
    </lineage>
</organism>
<dbReference type="EMBL" id="BAABLF010000005">
    <property type="protein sequence ID" value="GAA5187889.1"/>
    <property type="molecule type" value="Genomic_DNA"/>
</dbReference>
<dbReference type="InterPro" id="IPR036249">
    <property type="entry name" value="Thioredoxin-like_sf"/>
</dbReference>
<accession>A0ABP9RXK6</accession>
<dbReference type="RefSeq" id="WP_345315614.1">
    <property type="nucleotide sequence ID" value="NZ_BAABLF010000005.1"/>
</dbReference>
<comment type="caution">
    <text evidence="1">The sequence shown here is derived from an EMBL/GenBank/DDBJ whole genome shotgun (WGS) entry which is preliminary data.</text>
</comment>
<gene>
    <name evidence="1" type="ORF">GCM10025772_06570</name>
</gene>
<proteinExistence type="predicted"/>
<dbReference type="Pfam" id="PF05768">
    <property type="entry name" value="Glrx-like"/>
    <property type="match status" value="1"/>
</dbReference>
<dbReference type="Proteomes" id="UP001501600">
    <property type="component" value="Unassembled WGS sequence"/>
</dbReference>
<keyword evidence="2" id="KW-1185">Reference proteome</keyword>
<dbReference type="Gene3D" id="3.40.30.10">
    <property type="entry name" value="Glutaredoxin"/>
    <property type="match status" value="1"/>
</dbReference>
<protein>
    <submittedName>
        <fullName evidence="1">Glutaredoxin family protein</fullName>
    </submittedName>
</protein>
<dbReference type="InterPro" id="IPR008554">
    <property type="entry name" value="Glutaredoxin-like"/>
</dbReference>
<evidence type="ECO:0000313" key="2">
    <source>
        <dbReference type="Proteomes" id="UP001501600"/>
    </source>
</evidence>